<keyword evidence="3" id="KW-0408">Iron</keyword>
<evidence type="ECO:0000256" key="1">
    <source>
        <dbReference type="ARBA" id="ARBA00022485"/>
    </source>
</evidence>
<dbReference type="InterPro" id="IPR017896">
    <property type="entry name" value="4Fe4S_Fe-S-bd"/>
</dbReference>
<dbReference type="RefSeq" id="WP_011307666.1">
    <property type="nucleotide sequence ID" value="NZ_CP009526.1"/>
</dbReference>
<evidence type="ECO:0000256" key="3">
    <source>
        <dbReference type="ARBA" id="ARBA00023004"/>
    </source>
</evidence>
<accession>A0A0E3LLH0</accession>
<evidence type="ECO:0000313" key="6">
    <source>
        <dbReference type="EMBL" id="AKB51256.1"/>
    </source>
</evidence>
<proteinExistence type="predicted"/>
<sequence>MASKVYFADLRARNPEESTISKIQKLFDEADFAELLGEGDLTAIKIHFGEYGSDGYINPVFVRQVVEKIRASGAKPFITDTNTLYSGSRHNSVDHLTTAIEHGFDYSVVRAPLIISDGLKSQNVADVEIGKKHFKSVKIGSDIAAADSMIVMSHFKGHIMAGFGGAIKNLAMGCAPASGKKEQHFPTSPHVVEEKCIGCQKCIKICPVGAPYLLGEVSMIDPNICISCGQCMEVCPVGAITIDWEHDIPNFLECLTEYAYGAVKGKEEKVGYINFLLKITPDCDCVPWSDAPIVPDIGILASKDPVALDQASYDLVNRQKGLVNSSLQCNHEAGADKFRGAWPMIDGTHQLKYGEEIGFGKREYELVEI</sequence>
<dbReference type="PANTHER" id="PTHR24960:SF83">
    <property type="entry name" value="4FE-4S FERREDOXIN-TYPE DOMAIN-CONTAINING PROTEIN"/>
    <property type="match status" value="1"/>
</dbReference>
<dbReference type="PATRIC" id="fig|1434109.4.peg.2573"/>
<dbReference type="InterPro" id="IPR007160">
    <property type="entry name" value="DUF362"/>
</dbReference>
<dbReference type="PROSITE" id="PS00198">
    <property type="entry name" value="4FE4S_FER_1"/>
    <property type="match status" value="1"/>
</dbReference>
<feature type="domain" description="4Fe-4S ferredoxin-type" evidence="5">
    <location>
        <begin position="187"/>
        <end position="213"/>
    </location>
</feature>
<dbReference type="InterPro" id="IPR017900">
    <property type="entry name" value="4Fe4S_Fe_S_CS"/>
</dbReference>
<keyword evidence="4" id="KW-0411">Iron-sulfur</keyword>
<name>A0A0E3LLH0_METBA</name>
<reference evidence="6" key="1">
    <citation type="submission" date="2014-07" db="EMBL/GenBank/DDBJ databases">
        <title>Methanogenic archaea and the global carbon cycle.</title>
        <authorList>
            <person name="Henriksen J.R."/>
            <person name="Luke J."/>
            <person name="Reinhart S."/>
            <person name="Benedict M.N."/>
            <person name="Youngblut N.D."/>
            <person name="Metcalf M.E."/>
            <person name="Whitaker R.J."/>
            <person name="Metcalf W.W."/>
        </authorList>
    </citation>
    <scope>NUCLEOTIDE SEQUENCE [LARGE SCALE GENOMIC DNA]</scope>
    <source>
        <strain evidence="6">Wiesmoor</strain>
    </source>
</reference>
<keyword evidence="1" id="KW-0004">4Fe-4S</keyword>
<keyword evidence="2" id="KW-0479">Metal-binding</keyword>
<evidence type="ECO:0000256" key="2">
    <source>
        <dbReference type="ARBA" id="ARBA00022723"/>
    </source>
</evidence>
<dbReference type="GO" id="GO:0046872">
    <property type="term" value="F:metal ion binding"/>
    <property type="evidence" value="ECO:0007669"/>
    <property type="project" value="UniProtKB-KW"/>
</dbReference>
<dbReference type="Gene3D" id="3.30.70.20">
    <property type="match status" value="1"/>
</dbReference>
<protein>
    <submittedName>
        <fullName evidence="6">Ferredoxin</fullName>
    </submittedName>
</protein>
<dbReference type="SUPFAM" id="SSF54862">
    <property type="entry name" value="4Fe-4S ferredoxins"/>
    <property type="match status" value="1"/>
</dbReference>
<dbReference type="GeneID" id="24823519"/>
<dbReference type="GO" id="GO:0051539">
    <property type="term" value="F:4 iron, 4 sulfur cluster binding"/>
    <property type="evidence" value="ECO:0007669"/>
    <property type="project" value="UniProtKB-KW"/>
</dbReference>
<dbReference type="EMBL" id="CP009526">
    <property type="protein sequence ID" value="AKB51256.1"/>
    <property type="molecule type" value="Genomic_DNA"/>
</dbReference>
<dbReference type="PANTHER" id="PTHR24960">
    <property type="entry name" value="PHOTOSYSTEM I IRON-SULFUR CENTER-RELATED"/>
    <property type="match status" value="1"/>
</dbReference>
<dbReference type="GO" id="GO:0016491">
    <property type="term" value="F:oxidoreductase activity"/>
    <property type="evidence" value="ECO:0007669"/>
    <property type="project" value="UniProtKB-ARBA"/>
</dbReference>
<feature type="domain" description="4Fe-4S ferredoxin-type" evidence="5">
    <location>
        <begin position="216"/>
        <end position="245"/>
    </location>
</feature>
<dbReference type="PROSITE" id="PS51379">
    <property type="entry name" value="4FE4S_FER_2"/>
    <property type="match status" value="2"/>
</dbReference>
<evidence type="ECO:0000259" key="5">
    <source>
        <dbReference type="PROSITE" id="PS51379"/>
    </source>
</evidence>
<evidence type="ECO:0000256" key="4">
    <source>
        <dbReference type="ARBA" id="ARBA00023014"/>
    </source>
</evidence>
<dbReference type="KEGG" id="mbw:MSBRW_2003"/>
<dbReference type="HOGENOM" id="CLU_046240_0_0_2"/>
<dbReference type="AlphaFoldDB" id="A0A0E3LLH0"/>
<gene>
    <name evidence="6" type="ORF">MSBRW_2003</name>
</gene>
<organism evidence="6">
    <name type="scientific">Methanosarcina barkeri str. Wiesmoor</name>
    <dbReference type="NCBI Taxonomy" id="1434109"/>
    <lineage>
        <taxon>Archaea</taxon>
        <taxon>Methanobacteriati</taxon>
        <taxon>Methanobacteriota</taxon>
        <taxon>Stenosarchaea group</taxon>
        <taxon>Methanomicrobia</taxon>
        <taxon>Methanosarcinales</taxon>
        <taxon>Methanosarcinaceae</taxon>
        <taxon>Methanosarcina</taxon>
    </lineage>
</organism>
<dbReference type="InterPro" id="IPR050157">
    <property type="entry name" value="PSI_iron-sulfur_center"/>
</dbReference>
<dbReference type="Proteomes" id="UP000033038">
    <property type="component" value="Chromosome"/>
</dbReference>
<dbReference type="Pfam" id="PF04015">
    <property type="entry name" value="DUF362"/>
    <property type="match status" value="1"/>
</dbReference>